<keyword evidence="2" id="KW-0472">Membrane</keyword>
<keyword evidence="2" id="KW-1133">Transmembrane helix</keyword>
<dbReference type="InParanoid" id="A0A2P5ICC4"/>
<evidence type="ECO:0000313" key="5">
    <source>
        <dbReference type="Proteomes" id="UP000094444"/>
    </source>
</evidence>
<dbReference type="AlphaFoldDB" id="A0A2P5ICC4"/>
<evidence type="ECO:0000313" key="4">
    <source>
        <dbReference type="EMBL" id="POS80151.1"/>
    </source>
</evidence>
<comment type="caution">
    <text evidence="4">The sequence shown here is derived from an EMBL/GenBank/DDBJ whole genome shotgun (WGS) entry which is preliminary data.</text>
</comment>
<evidence type="ECO:0000256" key="1">
    <source>
        <dbReference type="SAM" id="MobiDB-lite"/>
    </source>
</evidence>
<proteinExistence type="predicted"/>
<feature type="compositionally biased region" description="Low complexity" evidence="1">
    <location>
        <begin position="328"/>
        <end position="345"/>
    </location>
</feature>
<feature type="compositionally biased region" description="Low complexity" evidence="1">
    <location>
        <begin position="119"/>
        <end position="139"/>
    </location>
</feature>
<gene>
    <name evidence="4" type="ORF">DHEL01_v201451</name>
</gene>
<keyword evidence="3" id="KW-0732">Signal</keyword>
<name>A0A2P5ICC4_DIAHE</name>
<feature type="region of interest" description="Disordered" evidence="1">
    <location>
        <begin position="33"/>
        <end position="75"/>
    </location>
</feature>
<evidence type="ECO:0000256" key="2">
    <source>
        <dbReference type="SAM" id="Phobius"/>
    </source>
</evidence>
<feature type="region of interest" description="Disordered" evidence="1">
    <location>
        <begin position="273"/>
        <end position="296"/>
    </location>
</feature>
<protein>
    <submittedName>
        <fullName evidence="4">Uncharacterized protein</fullName>
    </submittedName>
</protein>
<sequence>MPEHGLDVAILLLLLAEQTGAASIRRKLELRQDDDGGINTPDDDDDAVPAPAPAPATATATPSAATTSTASPGRQLDTGSKAGIAIGVIVFVIFLGGVVFMYWRHRQRRRWERRNKDSNNNTTTNYNNNYTRQYPNQPNMVMAAHNGPRKSGSDSSPPLGSISPPSTNPDAGRPWFDNGHGSSELLSRGARDSDGVAGWVNDKAELSAPGVGVAQAPAELHPHHQYSNSTELATADNQIHEIHEIPEFSACSYAPVELPAAVPDQNARYSGGYGEDIGRNVSTRTSNTDRSANRRESLAPTFTVSSPATTVAETVSDSGHGNHVGQVSPASPSAYARSAAGGNTI</sequence>
<feature type="signal peptide" evidence="3">
    <location>
        <begin position="1"/>
        <end position="21"/>
    </location>
</feature>
<feature type="chain" id="PRO_5015160624" evidence="3">
    <location>
        <begin position="22"/>
        <end position="345"/>
    </location>
</feature>
<feature type="region of interest" description="Disordered" evidence="1">
    <location>
        <begin position="113"/>
        <end position="192"/>
    </location>
</feature>
<dbReference type="OrthoDB" id="5237457at2759"/>
<feature type="transmembrane region" description="Helical" evidence="2">
    <location>
        <begin position="82"/>
        <end position="103"/>
    </location>
</feature>
<dbReference type="Proteomes" id="UP000094444">
    <property type="component" value="Unassembled WGS sequence"/>
</dbReference>
<accession>A0A2P5ICC4</accession>
<feature type="compositionally biased region" description="Low complexity" evidence="1">
    <location>
        <begin position="153"/>
        <end position="165"/>
    </location>
</feature>
<evidence type="ECO:0000256" key="3">
    <source>
        <dbReference type="SAM" id="SignalP"/>
    </source>
</evidence>
<keyword evidence="5" id="KW-1185">Reference proteome</keyword>
<keyword evidence="2" id="KW-0812">Transmembrane</keyword>
<feature type="compositionally biased region" description="Low complexity" evidence="1">
    <location>
        <begin position="55"/>
        <end position="72"/>
    </location>
</feature>
<organism evidence="4 5">
    <name type="scientific">Diaporthe helianthi</name>
    <dbReference type="NCBI Taxonomy" id="158607"/>
    <lineage>
        <taxon>Eukaryota</taxon>
        <taxon>Fungi</taxon>
        <taxon>Dikarya</taxon>
        <taxon>Ascomycota</taxon>
        <taxon>Pezizomycotina</taxon>
        <taxon>Sordariomycetes</taxon>
        <taxon>Sordariomycetidae</taxon>
        <taxon>Diaporthales</taxon>
        <taxon>Diaporthaceae</taxon>
        <taxon>Diaporthe</taxon>
    </lineage>
</organism>
<feature type="compositionally biased region" description="Polar residues" evidence="1">
    <location>
        <begin position="280"/>
        <end position="290"/>
    </location>
</feature>
<feature type="region of interest" description="Disordered" evidence="1">
    <location>
        <begin position="312"/>
        <end position="345"/>
    </location>
</feature>
<dbReference type="EMBL" id="MAVT02000067">
    <property type="protein sequence ID" value="POS80151.1"/>
    <property type="molecule type" value="Genomic_DNA"/>
</dbReference>
<reference evidence="4" key="1">
    <citation type="submission" date="2017-09" db="EMBL/GenBank/DDBJ databases">
        <title>Polyketide synthases of a Diaporthe helianthi virulent isolate.</title>
        <authorList>
            <person name="Baroncelli R."/>
        </authorList>
    </citation>
    <scope>NUCLEOTIDE SEQUENCE [LARGE SCALE GENOMIC DNA]</scope>
    <source>
        <strain evidence="4">7/96</strain>
    </source>
</reference>